<feature type="binding site" evidence="10">
    <location>
        <begin position="9"/>
        <end position="14"/>
    </location>
    <ligand>
        <name>substrate</name>
    </ligand>
</feature>
<dbReference type="Pfam" id="PF01725">
    <property type="entry name" value="Ham1p_like"/>
    <property type="match status" value="1"/>
</dbReference>
<dbReference type="InterPro" id="IPR029001">
    <property type="entry name" value="ITPase-like_fam"/>
</dbReference>
<accession>A0A0N8GNX8</accession>
<feature type="binding site" evidence="10">
    <location>
        <begin position="156"/>
        <end position="159"/>
    </location>
    <ligand>
        <name>substrate</name>
    </ligand>
</feature>
<dbReference type="InterPro" id="IPR020922">
    <property type="entry name" value="dITP/XTP_pyrophosphatase"/>
</dbReference>
<keyword evidence="6 10" id="KW-0460">Magnesium</keyword>
<dbReference type="CDD" id="cd00515">
    <property type="entry name" value="HAM1"/>
    <property type="match status" value="1"/>
</dbReference>
<evidence type="ECO:0000313" key="13">
    <source>
        <dbReference type="Proteomes" id="UP000050417"/>
    </source>
</evidence>
<comment type="catalytic activity">
    <reaction evidence="8 10">
        <text>dITP + H2O = dIMP + diphosphate + H(+)</text>
        <dbReference type="Rhea" id="RHEA:28342"/>
        <dbReference type="ChEBI" id="CHEBI:15377"/>
        <dbReference type="ChEBI" id="CHEBI:15378"/>
        <dbReference type="ChEBI" id="CHEBI:33019"/>
        <dbReference type="ChEBI" id="CHEBI:61194"/>
        <dbReference type="ChEBI" id="CHEBI:61382"/>
        <dbReference type="EC" id="3.6.1.66"/>
    </reaction>
</comment>
<comment type="caution">
    <text evidence="10">Lacks conserved residue(s) required for the propagation of feature annotation.</text>
</comment>
<dbReference type="GO" id="GO:0005829">
    <property type="term" value="C:cytosol"/>
    <property type="evidence" value="ECO:0007669"/>
    <property type="project" value="TreeGrafter"/>
</dbReference>
<evidence type="ECO:0000256" key="1">
    <source>
        <dbReference type="ARBA" id="ARBA00008023"/>
    </source>
</evidence>
<dbReference type="GO" id="GO:0009117">
    <property type="term" value="P:nucleotide metabolic process"/>
    <property type="evidence" value="ECO:0007669"/>
    <property type="project" value="UniProtKB-KW"/>
</dbReference>
<keyword evidence="13" id="KW-1185">Reference proteome</keyword>
<dbReference type="GO" id="GO:0046872">
    <property type="term" value="F:metal ion binding"/>
    <property type="evidence" value="ECO:0007669"/>
    <property type="project" value="UniProtKB-KW"/>
</dbReference>
<dbReference type="PANTHER" id="PTHR11067:SF9">
    <property type="entry name" value="INOSINE TRIPHOSPHATE PYROPHOSPHATASE"/>
    <property type="match status" value="1"/>
</dbReference>
<evidence type="ECO:0000256" key="5">
    <source>
        <dbReference type="ARBA" id="ARBA00022801"/>
    </source>
</evidence>
<organism evidence="12 13">
    <name type="scientific">Ornatilinea apprima</name>
    <dbReference type="NCBI Taxonomy" id="1134406"/>
    <lineage>
        <taxon>Bacteria</taxon>
        <taxon>Bacillati</taxon>
        <taxon>Chloroflexota</taxon>
        <taxon>Anaerolineae</taxon>
        <taxon>Anaerolineales</taxon>
        <taxon>Anaerolineaceae</taxon>
        <taxon>Ornatilinea</taxon>
    </lineage>
</organism>
<dbReference type="SUPFAM" id="SSF52972">
    <property type="entry name" value="ITPase-like"/>
    <property type="match status" value="1"/>
</dbReference>
<dbReference type="GO" id="GO:0036222">
    <property type="term" value="F:XTP diphosphatase activity"/>
    <property type="evidence" value="ECO:0007669"/>
    <property type="project" value="UniProtKB-UniRule"/>
</dbReference>
<dbReference type="PANTHER" id="PTHR11067">
    <property type="entry name" value="INOSINE TRIPHOSPHATE PYROPHOSPHATASE/HAM1 PROTEIN"/>
    <property type="match status" value="1"/>
</dbReference>
<dbReference type="GO" id="GO:0035870">
    <property type="term" value="F:dITP diphosphatase activity"/>
    <property type="evidence" value="ECO:0007669"/>
    <property type="project" value="UniProtKB-UniRule"/>
</dbReference>
<evidence type="ECO:0000256" key="3">
    <source>
        <dbReference type="ARBA" id="ARBA00022723"/>
    </source>
</evidence>
<dbReference type="GO" id="GO:0000166">
    <property type="term" value="F:nucleotide binding"/>
    <property type="evidence" value="ECO:0007669"/>
    <property type="project" value="UniProtKB-KW"/>
</dbReference>
<comment type="caution">
    <text evidence="12">The sequence shown here is derived from an EMBL/GenBank/DDBJ whole genome shotgun (WGS) entry which is preliminary data.</text>
</comment>
<feature type="binding site" evidence="10">
    <location>
        <position position="179"/>
    </location>
    <ligand>
        <name>substrate</name>
    </ligand>
</feature>
<proteinExistence type="inferred from homology"/>
<dbReference type="STRING" id="1134406.ADN00_03150"/>
<dbReference type="EMBL" id="LGCL01000014">
    <property type="protein sequence ID" value="KPL79338.1"/>
    <property type="molecule type" value="Genomic_DNA"/>
</dbReference>
<comment type="cofactor">
    <cofactor evidence="10">
        <name>Mg(2+)</name>
        <dbReference type="ChEBI" id="CHEBI:18420"/>
    </cofactor>
    <text evidence="10">Binds 1 Mg(2+) ion per subunit.</text>
</comment>
<keyword evidence="7 10" id="KW-0546">Nucleotide metabolism</keyword>
<keyword evidence="5 10" id="KW-0378">Hydrolase</keyword>
<keyword evidence="4 10" id="KW-0547">Nucleotide-binding</keyword>
<feature type="binding site" evidence="10">
    <location>
        <begin position="184"/>
        <end position="185"/>
    </location>
    <ligand>
        <name>substrate</name>
    </ligand>
</feature>
<evidence type="ECO:0000313" key="12">
    <source>
        <dbReference type="EMBL" id="KPL79338.1"/>
    </source>
</evidence>
<dbReference type="InterPro" id="IPR002637">
    <property type="entry name" value="RdgB/HAM1"/>
</dbReference>
<evidence type="ECO:0000256" key="8">
    <source>
        <dbReference type="ARBA" id="ARBA00051875"/>
    </source>
</evidence>
<feature type="active site" description="Proton acceptor" evidence="10">
    <location>
        <position position="73"/>
    </location>
</feature>
<dbReference type="PATRIC" id="fig|1134406.4.peg.2042"/>
<evidence type="ECO:0000256" key="7">
    <source>
        <dbReference type="ARBA" id="ARBA00023080"/>
    </source>
</evidence>
<dbReference type="Gene3D" id="3.90.950.10">
    <property type="match status" value="1"/>
</dbReference>
<comment type="function">
    <text evidence="10">Pyrophosphatase that catalyzes the hydrolysis of nucleoside triphosphates to their monophosphate derivatives, with a high preference for the non-canonical purine nucleotides XTP (xanthosine triphosphate), dITP (deoxyinosine triphosphate) and ITP. Seems to function as a house-cleaning enzyme that removes non-canonical purine nucleotides from the nucleotide pool, thus preventing their incorporation into DNA/RNA and avoiding chromosomal lesions.</text>
</comment>
<dbReference type="RefSeq" id="WP_075061507.1">
    <property type="nucleotide sequence ID" value="NZ_LGCL01000014.1"/>
</dbReference>
<evidence type="ECO:0000256" key="2">
    <source>
        <dbReference type="ARBA" id="ARBA00011738"/>
    </source>
</evidence>
<reference evidence="12 13" key="1">
    <citation type="submission" date="2015-07" db="EMBL/GenBank/DDBJ databases">
        <title>Genome sequence of Ornatilinea apprima DSM 23815.</title>
        <authorList>
            <person name="Hemp J."/>
            <person name="Ward L.M."/>
            <person name="Pace L.A."/>
            <person name="Fischer W.W."/>
        </authorList>
    </citation>
    <scope>NUCLEOTIDE SEQUENCE [LARGE SCALE GENOMIC DNA]</scope>
    <source>
        <strain evidence="12 13">P3M-1</strain>
    </source>
</reference>
<dbReference type="GO" id="GO:0036220">
    <property type="term" value="F:ITP diphosphatase activity"/>
    <property type="evidence" value="ECO:0007669"/>
    <property type="project" value="UniProtKB-UniRule"/>
</dbReference>
<evidence type="ECO:0000256" key="11">
    <source>
        <dbReference type="RuleBase" id="RU003781"/>
    </source>
</evidence>
<evidence type="ECO:0000256" key="9">
    <source>
        <dbReference type="ARBA" id="ARBA00052017"/>
    </source>
</evidence>
<gene>
    <name evidence="12" type="ORF">ADN00_03150</name>
</gene>
<dbReference type="AlphaFoldDB" id="A0A0N8GNX8"/>
<dbReference type="OrthoDB" id="9807456at2"/>
<evidence type="ECO:0000256" key="4">
    <source>
        <dbReference type="ARBA" id="ARBA00022741"/>
    </source>
</evidence>
<keyword evidence="3 10" id="KW-0479">Metal-binding</keyword>
<name>A0A0N8GNX8_9CHLR</name>
<sequence>MPTPLLIATSNPGKLRELQALLVDLHDQIQLLLPADLNLSLEVVEDGDTYLENAVKKALAYGQASGLLTLADDSGLEVDALNGAPGLFSARYSDKPGATDVDRRIHLLDNLHFHPRPWTARFRCLVALASPNGELRHSEGICPGEIIPEERGNNGFGYDPIFLLSERGKTIAELSMAEKNTLSHRARAVHAAIPLIQELISR</sequence>
<comment type="catalytic activity">
    <reaction evidence="9 10">
        <text>XTP + H2O = XMP + diphosphate + H(+)</text>
        <dbReference type="Rhea" id="RHEA:28610"/>
        <dbReference type="ChEBI" id="CHEBI:15377"/>
        <dbReference type="ChEBI" id="CHEBI:15378"/>
        <dbReference type="ChEBI" id="CHEBI:33019"/>
        <dbReference type="ChEBI" id="CHEBI:57464"/>
        <dbReference type="ChEBI" id="CHEBI:61314"/>
        <dbReference type="EC" id="3.6.1.66"/>
    </reaction>
</comment>
<protein>
    <recommendedName>
        <fullName evidence="10">dITP/XTP pyrophosphatase</fullName>
        <ecNumber evidence="10">3.6.1.66</ecNumber>
    </recommendedName>
    <alternativeName>
        <fullName evidence="10">Non-canonical purine NTP pyrophosphatase</fullName>
    </alternativeName>
    <alternativeName>
        <fullName evidence="10">Non-standard purine NTP pyrophosphatase</fullName>
    </alternativeName>
    <alternativeName>
        <fullName evidence="10">Nucleoside-triphosphate diphosphatase</fullName>
    </alternativeName>
    <alternativeName>
        <fullName evidence="10">Nucleoside-triphosphate pyrophosphatase</fullName>
        <shortName evidence="10">NTPase</shortName>
    </alternativeName>
</protein>
<dbReference type="FunFam" id="3.90.950.10:FF:000001">
    <property type="entry name" value="dITP/XTP pyrophosphatase"/>
    <property type="match status" value="1"/>
</dbReference>
<dbReference type="GO" id="GO:0017111">
    <property type="term" value="F:ribonucleoside triphosphate phosphatase activity"/>
    <property type="evidence" value="ECO:0007669"/>
    <property type="project" value="InterPro"/>
</dbReference>
<evidence type="ECO:0000256" key="10">
    <source>
        <dbReference type="HAMAP-Rule" id="MF_01405"/>
    </source>
</evidence>
<dbReference type="HAMAP" id="MF_01405">
    <property type="entry name" value="Non_canon_purine_NTPase"/>
    <property type="match status" value="1"/>
</dbReference>
<dbReference type="EC" id="3.6.1.66" evidence="10"/>
<evidence type="ECO:0000256" key="6">
    <source>
        <dbReference type="ARBA" id="ARBA00022842"/>
    </source>
</evidence>
<comment type="subunit">
    <text evidence="2 10">Homodimer.</text>
</comment>
<feature type="binding site" evidence="10">
    <location>
        <position position="73"/>
    </location>
    <ligand>
        <name>Mg(2+)</name>
        <dbReference type="ChEBI" id="CHEBI:18420"/>
    </ligand>
</feature>
<dbReference type="GO" id="GO:0009146">
    <property type="term" value="P:purine nucleoside triphosphate catabolic process"/>
    <property type="evidence" value="ECO:0007669"/>
    <property type="project" value="UniProtKB-UniRule"/>
</dbReference>
<dbReference type="Proteomes" id="UP000050417">
    <property type="component" value="Unassembled WGS sequence"/>
</dbReference>
<feature type="binding site" evidence="10">
    <location>
        <position position="74"/>
    </location>
    <ligand>
        <name>substrate</name>
    </ligand>
</feature>
<comment type="catalytic activity">
    <reaction evidence="10">
        <text>ITP + H2O = IMP + diphosphate + H(+)</text>
        <dbReference type="Rhea" id="RHEA:29399"/>
        <dbReference type="ChEBI" id="CHEBI:15377"/>
        <dbReference type="ChEBI" id="CHEBI:15378"/>
        <dbReference type="ChEBI" id="CHEBI:33019"/>
        <dbReference type="ChEBI" id="CHEBI:58053"/>
        <dbReference type="ChEBI" id="CHEBI:61402"/>
        <dbReference type="EC" id="3.6.1.66"/>
    </reaction>
</comment>
<dbReference type="NCBIfam" id="TIGR00042">
    <property type="entry name" value="RdgB/HAM1 family non-canonical purine NTP pyrophosphatase"/>
    <property type="match status" value="1"/>
</dbReference>
<comment type="similarity">
    <text evidence="1 10 11">Belongs to the HAM1 NTPase family.</text>
</comment>